<evidence type="ECO:0000256" key="5">
    <source>
        <dbReference type="SAM" id="SignalP"/>
    </source>
</evidence>
<evidence type="ECO:0000313" key="6">
    <source>
        <dbReference type="EMBL" id="KAK7101422.1"/>
    </source>
</evidence>
<dbReference type="EMBL" id="JBAMIC010000010">
    <property type="protein sequence ID" value="KAK7101422.1"/>
    <property type="molecule type" value="Genomic_DNA"/>
</dbReference>
<dbReference type="Pfam" id="PF14704">
    <property type="entry name" value="DERM"/>
    <property type="match status" value="1"/>
</dbReference>
<evidence type="ECO:0000256" key="3">
    <source>
        <dbReference type="ARBA" id="ARBA00022525"/>
    </source>
</evidence>
<comment type="subcellular location">
    <subcellularLocation>
        <location evidence="1">Secreted</location>
    </subcellularLocation>
</comment>
<reference evidence="6 7" key="1">
    <citation type="submission" date="2024-02" db="EMBL/GenBank/DDBJ databases">
        <title>Chromosome-scale genome assembly of the rough periwinkle Littorina saxatilis.</title>
        <authorList>
            <person name="De Jode A."/>
            <person name="Faria R."/>
            <person name="Formenti G."/>
            <person name="Sims Y."/>
            <person name="Smith T.P."/>
            <person name="Tracey A."/>
            <person name="Wood J.M.D."/>
            <person name="Zagrodzka Z.B."/>
            <person name="Johannesson K."/>
            <person name="Butlin R.K."/>
            <person name="Leder E.H."/>
        </authorList>
    </citation>
    <scope>NUCLEOTIDE SEQUENCE [LARGE SCALE GENOMIC DNA]</scope>
    <source>
        <strain evidence="6">Snail1</strain>
        <tissue evidence="6">Muscle</tissue>
    </source>
</reference>
<evidence type="ECO:0000256" key="2">
    <source>
        <dbReference type="ARBA" id="ARBA00008712"/>
    </source>
</evidence>
<dbReference type="PANTHER" id="PTHR15040">
    <property type="entry name" value="DERMATOPONTIN-RELATED"/>
    <property type="match status" value="1"/>
</dbReference>
<keyword evidence="4" id="KW-1015">Disulfide bond</keyword>
<dbReference type="GO" id="GO:0005615">
    <property type="term" value="C:extracellular space"/>
    <property type="evidence" value="ECO:0007669"/>
    <property type="project" value="TreeGrafter"/>
</dbReference>
<gene>
    <name evidence="6" type="ORF">V1264_019807</name>
</gene>
<evidence type="ECO:0000313" key="7">
    <source>
        <dbReference type="Proteomes" id="UP001374579"/>
    </source>
</evidence>
<dbReference type="PANTHER" id="PTHR15040:SF1">
    <property type="entry name" value="DERMATOPONTIN-LIKE ISOFORM X1"/>
    <property type="match status" value="1"/>
</dbReference>
<evidence type="ECO:0000256" key="1">
    <source>
        <dbReference type="ARBA" id="ARBA00004613"/>
    </source>
</evidence>
<keyword evidence="5" id="KW-0732">Signal</keyword>
<proteinExistence type="inferred from homology"/>
<organism evidence="6 7">
    <name type="scientific">Littorina saxatilis</name>
    <dbReference type="NCBI Taxonomy" id="31220"/>
    <lineage>
        <taxon>Eukaryota</taxon>
        <taxon>Metazoa</taxon>
        <taxon>Spiralia</taxon>
        <taxon>Lophotrochozoa</taxon>
        <taxon>Mollusca</taxon>
        <taxon>Gastropoda</taxon>
        <taxon>Caenogastropoda</taxon>
        <taxon>Littorinimorpha</taxon>
        <taxon>Littorinoidea</taxon>
        <taxon>Littorinidae</taxon>
        <taxon>Littorina</taxon>
    </lineage>
</organism>
<accession>A0AAN9B9L1</accession>
<dbReference type="AlphaFoldDB" id="A0AAN9B9L1"/>
<evidence type="ECO:0000256" key="4">
    <source>
        <dbReference type="ARBA" id="ARBA00023157"/>
    </source>
</evidence>
<keyword evidence="7" id="KW-1185">Reference proteome</keyword>
<comment type="similarity">
    <text evidence="2">Belongs to the dermatopontin family.</text>
</comment>
<comment type="caution">
    <text evidence="6">The sequence shown here is derived from an EMBL/GenBank/DDBJ whole genome shotgun (WGS) entry which is preliminary data.</text>
</comment>
<name>A0AAN9B9L1_9CAEN</name>
<dbReference type="GO" id="GO:0030199">
    <property type="term" value="P:collagen fibril organization"/>
    <property type="evidence" value="ECO:0007669"/>
    <property type="project" value="TreeGrafter"/>
</dbReference>
<protein>
    <recommendedName>
        <fullName evidence="8">Dermatopontin</fullName>
    </recommendedName>
</protein>
<dbReference type="GO" id="GO:0031012">
    <property type="term" value="C:extracellular matrix"/>
    <property type="evidence" value="ECO:0007669"/>
    <property type="project" value="TreeGrafter"/>
</dbReference>
<evidence type="ECO:0008006" key="8">
    <source>
        <dbReference type="Google" id="ProtNLM"/>
    </source>
</evidence>
<sequence>MSYQLTTLAVVLTLPGALCIWANRYTGAFAVNCGANDGIFYLKSEYGEYHDDRRWDIRCRPTPISGPQSCEWTGFVNTWTEPKFMFRCPSGGFIASIYGLYSSSKYDRQWKIGCCIKTGARLGECYRTLKINGRGGVMEYELSAGKVITGFGGTFDNIFKRDREYKLEVCDMVLDE</sequence>
<dbReference type="Proteomes" id="UP001374579">
    <property type="component" value="Unassembled WGS sequence"/>
</dbReference>
<dbReference type="InterPro" id="IPR026645">
    <property type="entry name" value="Dermatopontin"/>
</dbReference>
<feature type="chain" id="PRO_5042899754" description="Dermatopontin" evidence="5">
    <location>
        <begin position="20"/>
        <end position="176"/>
    </location>
</feature>
<feature type="signal peptide" evidence="5">
    <location>
        <begin position="1"/>
        <end position="19"/>
    </location>
</feature>
<keyword evidence="3" id="KW-0964">Secreted</keyword>